<name>A0A9N9REB1_9NEOP</name>
<dbReference type="FunFam" id="1.25.40.20:FF:000466">
    <property type="entry name" value="Mann-cup, isoform B"/>
    <property type="match status" value="1"/>
</dbReference>
<protein>
    <recommendedName>
        <fullName evidence="6">Ankyrin repeat protein</fullName>
    </recommendedName>
</protein>
<dbReference type="PANTHER" id="PTHR24173">
    <property type="entry name" value="ANKYRIN REPEAT CONTAINING"/>
    <property type="match status" value="1"/>
</dbReference>
<dbReference type="EMBL" id="OU893338">
    <property type="protein sequence ID" value="CAG9794625.1"/>
    <property type="molecule type" value="Genomic_DNA"/>
</dbReference>
<evidence type="ECO:0000256" key="1">
    <source>
        <dbReference type="ARBA" id="ARBA00022737"/>
    </source>
</evidence>
<proteinExistence type="predicted"/>
<reference evidence="4" key="1">
    <citation type="submission" date="2021-12" db="EMBL/GenBank/DDBJ databases">
        <authorList>
            <person name="King R."/>
        </authorList>
    </citation>
    <scope>NUCLEOTIDE SEQUENCE</scope>
</reference>
<evidence type="ECO:0000256" key="2">
    <source>
        <dbReference type="ARBA" id="ARBA00023043"/>
    </source>
</evidence>
<dbReference type="PANTHER" id="PTHR24173:SF82">
    <property type="entry name" value="FI19351P1"/>
    <property type="match status" value="1"/>
</dbReference>
<organism evidence="4 5">
    <name type="scientific">Diatraea saccharalis</name>
    <name type="common">sugarcane borer</name>
    <dbReference type="NCBI Taxonomy" id="40085"/>
    <lineage>
        <taxon>Eukaryota</taxon>
        <taxon>Metazoa</taxon>
        <taxon>Ecdysozoa</taxon>
        <taxon>Arthropoda</taxon>
        <taxon>Hexapoda</taxon>
        <taxon>Insecta</taxon>
        <taxon>Pterygota</taxon>
        <taxon>Neoptera</taxon>
        <taxon>Endopterygota</taxon>
        <taxon>Lepidoptera</taxon>
        <taxon>Glossata</taxon>
        <taxon>Ditrysia</taxon>
        <taxon>Pyraloidea</taxon>
        <taxon>Crambidae</taxon>
        <taxon>Crambinae</taxon>
        <taxon>Diatraea</taxon>
    </lineage>
</organism>
<dbReference type="InterPro" id="IPR036770">
    <property type="entry name" value="Ankyrin_rpt-contain_sf"/>
</dbReference>
<evidence type="ECO:0000313" key="4">
    <source>
        <dbReference type="EMBL" id="CAG9794625.1"/>
    </source>
</evidence>
<dbReference type="OrthoDB" id="3246549at2759"/>
<sequence>MTHLDVVRFLLQRGADIHRPNHNGGTCLINSVQSVRLCTFLLERGARVDAQDIQRKTALHYAIQEHRLETARLLLDHGADPHLASRAGDDALRIACLKGAAQVVSLLCSRVRYSAARVADAYEVLGATQLDEFNDVTAALAAWRRATAIRHGGGGGRYIEKTGFCCEAASRALGGAREWRGADELELIATDMDALRTHALLVCARVLGADHKDTVLRLMYRGASYGDAFRYQQCIDLWTWALEIRIQKDSLLYTGTYRSRRRRACVCIYDVCMYVCVSADTCHTACALTRLMLDASAGRLERARDLPRHEDVMRVFTLIADNLPECRRALEVRPVHRKQAETFDRALRCVTHLLVLCLRTCDVTAAGGAQRLARVRDVTRALVQADVRSAHTGDTLLHLSVSCLNVIRSTYFADEPPLPPMFPCVEAVRLLLAAGARVDARNGARSTALHVAAAPYNFSSELVETLLQHGAHLDQPNRFGDLPAALVLQHAGSRVRVLQHVSLACLAARAVVAARLRPPPRALPATLRAFLDLHRP</sequence>
<keyword evidence="5" id="KW-1185">Reference proteome</keyword>
<dbReference type="Gene3D" id="1.25.40.20">
    <property type="entry name" value="Ankyrin repeat-containing domain"/>
    <property type="match status" value="3"/>
</dbReference>
<dbReference type="Pfam" id="PF00023">
    <property type="entry name" value="Ank"/>
    <property type="match status" value="1"/>
</dbReference>
<dbReference type="GO" id="GO:0000151">
    <property type="term" value="C:ubiquitin ligase complex"/>
    <property type="evidence" value="ECO:0007669"/>
    <property type="project" value="TreeGrafter"/>
</dbReference>
<dbReference type="Proteomes" id="UP001153714">
    <property type="component" value="Chromosome 7"/>
</dbReference>
<gene>
    <name evidence="4" type="ORF">DIATSA_LOCUS11985</name>
</gene>
<feature type="repeat" description="ANK" evidence="3">
    <location>
        <begin position="444"/>
        <end position="478"/>
    </location>
</feature>
<dbReference type="InterPro" id="IPR002110">
    <property type="entry name" value="Ankyrin_rpt"/>
</dbReference>
<feature type="repeat" description="ANK" evidence="3">
    <location>
        <begin position="54"/>
        <end position="86"/>
    </location>
</feature>
<evidence type="ECO:0008006" key="6">
    <source>
        <dbReference type="Google" id="ProtNLM"/>
    </source>
</evidence>
<evidence type="ECO:0000313" key="5">
    <source>
        <dbReference type="Proteomes" id="UP001153714"/>
    </source>
</evidence>
<dbReference type="Pfam" id="PF12796">
    <property type="entry name" value="Ank_2"/>
    <property type="match status" value="1"/>
</dbReference>
<evidence type="ECO:0000256" key="3">
    <source>
        <dbReference type="PROSITE-ProRule" id="PRU00023"/>
    </source>
</evidence>
<dbReference type="AlphaFoldDB" id="A0A9N9REB1"/>
<dbReference type="SUPFAM" id="SSF48403">
    <property type="entry name" value="Ankyrin repeat"/>
    <property type="match status" value="1"/>
</dbReference>
<dbReference type="GO" id="GO:0006511">
    <property type="term" value="P:ubiquitin-dependent protein catabolic process"/>
    <property type="evidence" value="ECO:0007669"/>
    <property type="project" value="TreeGrafter"/>
</dbReference>
<dbReference type="PROSITE" id="PS50297">
    <property type="entry name" value="ANK_REP_REGION"/>
    <property type="match status" value="2"/>
</dbReference>
<dbReference type="SMART" id="SM00248">
    <property type="entry name" value="ANK"/>
    <property type="match status" value="4"/>
</dbReference>
<accession>A0A9N9REB1</accession>
<keyword evidence="2 3" id="KW-0040">ANK repeat</keyword>
<dbReference type="PROSITE" id="PS50088">
    <property type="entry name" value="ANK_REPEAT"/>
    <property type="match status" value="2"/>
</dbReference>
<reference evidence="4" key="2">
    <citation type="submission" date="2022-10" db="EMBL/GenBank/DDBJ databases">
        <authorList>
            <consortium name="ENA_rothamsted_submissions"/>
            <consortium name="culmorum"/>
            <person name="King R."/>
        </authorList>
    </citation>
    <scope>NUCLEOTIDE SEQUENCE</scope>
</reference>
<keyword evidence="1" id="KW-0677">Repeat</keyword>